<evidence type="ECO:0000256" key="2">
    <source>
        <dbReference type="ARBA" id="ARBA00022723"/>
    </source>
</evidence>
<dbReference type="InterPro" id="IPR045090">
    <property type="entry name" value="Pept_M3A_M3B"/>
</dbReference>
<dbReference type="OrthoDB" id="9762795at2"/>
<name>A0A1I1DAM1_BREAD</name>
<keyword evidence="2 6" id="KW-0479">Metal-binding</keyword>
<accession>A0A1I1DAM1</accession>
<keyword evidence="3 6" id="KW-0378">Hydrolase</keyword>
<keyword evidence="1 6" id="KW-0645">Protease</keyword>
<dbReference type="GO" id="GO:0006508">
    <property type="term" value="P:proteolysis"/>
    <property type="evidence" value="ECO:0007669"/>
    <property type="project" value="UniProtKB-KW"/>
</dbReference>
<sequence>MKLPIRKEHYFLEALDVEDISNLKRWTDELEKFPLDSPEQITIFLEKVDELAHKIADFGAEIYIAMTCNTADKSLASQYSVFQANIVAYYAQKDFNFKSKFLDSPACKEWVQQYGSIGALLHMILKKDHDIFREENIPLAVRESELGVEYRTISGGMTVDFRGEEKTLPEMGVFLKDKDRNIREQAWKIRSEKMMGHKQQLNILFDRLYALRQEIARNAGFSNYRDYVHIAKGRFSYSVDDVFAFHDAIEHEMLPLIKEFNNRRKQILDLDTLRPWDMAVPLDGKVLKPVANPADLAPKGVEILTQVDPEFGQNFQNMNDSDLLDLLNRKNKAPGGYSYPLYKYGASFIFMNAVGLHSDLTTLVHEAGHAMHEFARANHPYTSFLELPMESAELASMSMEMLTMPHWNICYTDPADFRKAQKDQLEDALRFFPWCMTVDAFQQEIYTQNADAQAREEIFIRLSDRFSASTGVDWSGLEEFRKIQWMFQLHIFEVPFYYIEYGIAQLGALALYRFFRCSPKQAVQAYKDFLNAGTKKSLTDIYKTAGIELNFSREYVREIVDFVHEELLALS</sequence>
<evidence type="ECO:0000256" key="1">
    <source>
        <dbReference type="ARBA" id="ARBA00022670"/>
    </source>
</evidence>
<dbReference type="CDD" id="cd09606">
    <property type="entry name" value="M3B_PepF"/>
    <property type="match status" value="1"/>
</dbReference>
<keyword evidence="5 6" id="KW-0482">Metalloprotease</keyword>
<dbReference type="RefSeq" id="WP_092318070.1">
    <property type="nucleotide sequence ID" value="NZ_FOKY01000001.1"/>
</dbReference>
<keyword evidence="9" id="KW-1185">Reference proteome</keyword>
<protein>
    <submittedName>
        <fullName evidence="8">Oligoendopeptidase F</fullName>
    </submittedName>
</protein>
<evidence type="ECO:0000256" key="5">
    <source>
        <dbReference type="ARBA" id="ARBA00023049"/>
    </source>
</evidence>
<evidence type="ECO:0000313" key="8">
    <source>
        <dbReference type="EMBL" id="SFB71867.1"/>
    </source>
</evidence>
<dbReference type="AlphaFoldDB" id="A0A1I1DAM1"/>
<evidence type="ECO:0000256" key="4">
    <source>
        <dbReference type="ARBA" id="ARBA00022833"/>
    </source>
</evidence>
<comment type="cofactor">
    <cofactor evidence="6">
        <name>Zn(2+)</name>
        <dbReference type="ChEBI" id="CHEBI:29105"/>
    </cofactor>
    <text evidence="6">Binds 1 zinc ion.</text>
</comment>
<dbReference type="STRING" id="34097.SAMN02745150_00456"/>
<feature type="domain" description="Peptidase M3A/M3B catalytic" evidence="7">
    <location>
        <begin position="174"/>
        <end position="559"/>
    </location>
</feature>
<reference evidence="9" key="1">
    <citation type="submission" date="2016-10" db="EMBL/GenBank/DDBJ databases">
        <authorList>
            <person name="Varghese N."/>
            <person name="Submissions S."/>
        </authorList>
    </citation>
    <scope>NUCLEOTIDE SEQUENCE [LARGE SCALE GENOMIC DNA]</scope>
    <source>
        <strain evidence="9">ATCC 43811</strain>
    </source>
</reference>
<dbReference type="SUPFAM" id="SSF55486">
    <property type="entry name" value="Metalloproteases ('zincins'), catalytic domain"/>
    <property type="match status" value="1"/>
</dbReference>
<dbReference type="GO" id="GO:0046872">
    <property type="term" value="F:metal ion binding"/>
    <property type="evidence" value="ECO:0007669"/>
    <property type="project" value="UniProtKB-UniRule"/>
</dbReference>
<dbReference type="Gene3D" id="1.10.1370.30">
    <property type="match status" value="1"/>
</dbReference>
<dbReference type="GO" id="GO:0006518">
    <property type="term" value="P:peptide metabolic process"/>
    <property type="evidence" value="ECO:0007669"/>
    <property type="project" value="TreeGrafter"/>
</dbReference>
<dbReference type="Pfam" id="PF01432">
    <property type="entry name" value="Peptidase_M3"/>
    <property type="match status" value="1"/>
</dbReference>
<evidence type="ECO:0000313" key="9">
    <source>
        <dbReference type="Proteomes" id="UP000240042"/>
    </source>
</evidence>
<organism evidence="8 9">
    <name type="scientific">Brevinema andersonii</name>
    <dbReference type="NCBI Taxonomy" id="34097"/>
    <lineage>
        <taxon>Bacteria</taxon>
        <taxon>Pseudomonadati</taxon>
        <taxon>Spirochaetota</taxon>
        <taxon>Spirochaetia</taxon>
        <taxon>Brevinematales</taxon>
        <taxon>Brevinemataceae</taxon>
        <taxon>Brevinema</taxon>
    </lineage>
</organism>
<dbReference type="Proteomes" id="UP000240042">
    <property type="component" value="Unassembled WGS sequence"/>
</dbReference>
<dbReference type="NCBIfam" id="TIGR02289">
    <property type="entry name" value="M3_not_pepF"/>
    <property type="match status" value="1"/>
</dbReference>
<dbReference type="PANTHER" id="PTHR11804">
    <property type="entry name" value="PROTEASE M3 THIMET OLIGOPEPTIDASE-RELATED"/>
    <property type="match status" value="1"/>
</dbReference>
<dbReference type="EMBL" id="FOKY01000001">
    <property type="protein sequence ID" value="SFB71867.1"/>
    <property type="molecule type" value="Genomic_DNA"/>
</dbReference>
<evidence type="ECO:0000259" key="7">
    <source>
        <dbReference type="Pfam" id="PF01432"/>
    </source>
</evidence>
<comment type="similarity">
    <text evidence="6">Belongs to the peptidase M3 family.</text>
</comment>
<dbReference type="InterPro" id="IPR001567">
    <property type="entry name" value="Pept_M3A_M3B_dom"/>
</dbReference>
<dbReference type="GO" id="GO:0004222">
    <property type="term" value="F:metalloendopeptidase activity"/>
    <property type="evidence" value="ECO:0007669"/>
    <property type="project" value="InterPro"/>
</dbReference>
<evidence type="ECO:0000256" key="3">
    <source>
        <dbReference type="ARBA" id="ARBA00022801"/>
    </source>
</evidence>
<gene>
    <name evidence="8" type="ORF">SAMN02745150_00456</name>
</gene>
<evidence type="ECO:0000256" key="6">
    <source>
        <dbReference type="RuleBase" id="RU003435"/>
    </source>
</evidence>
<dbReference type="InterPro" id="IPR011976">
    <property type="entry name" value="Pept_M3B_oligopep-rel"/>
</dbReference>
<keyword evidence="4 6" id="KW-0862">Zinc</keyword>
<dbReference type="PANTHER" id="PTHR11804:SF48">
    <property type="entry name" value="PUTATIVE-RELATED"/>
    <property type="match status" value="1"/>
</dbReference>
<proteinExistence type="inferred from homology"/>